<dbReference type="GO" id="GO:0016020">
    <property type="term" value="C:membrane"/>
    <property type="evidence" value="ECO:0007669"/>
    <property type="project" value="TreeGrafter"/>
</dbReference>
<evidence type="ECO:0000259" key="3">
    <source>
        <dbReference type="Pfam" id="PF00501"/>
    </source>
</evidence>
<reference evidence="4" key="1">
    <citation type="journal article" date="2021" name="Open Biol.">
        <title>Shared evolutionary footprints suggest mitochondrial oxidative damage underlies multiple complex I losses in fungi.</title>
        <authorList>
            <person name="Schikora-Tamarit M.A."/>
            <person name="Marcet-Houben M."/>
            <person name="Nosek J."/>
            <person name="Gabaldon T."/>
        </authorList>
    </citation>
    <scope>NUCLEOTIDE SEQUENCE</scope>
    <source>
        <strain evidence="4">CBS6341</strain>
    </source>
</reference>
<evidence type="ECO:0000256" key="2">
    <source>
        <dbReference type="ARBA" id="ARBA00022840"/>
    </source>
</evidence>
<keyword evidence="1" id="KW-0547">Nucleotide-binding</keyword>
<dbReference type="InterPro" id="IPR000873">
    <property type="entry name" value="AMP-dep_synth/lig_dom"/>
</dbReference>
<keyword evidence="5" id="KW-1185">Reference proteome</keyword>
<dbReference type="Pfam" id="PF00501">
    <property type="entry name" value="AMP-binding"/>
    <property type="match status" value="1"/>
</dbReference>
<accession>A0A9P8P1F1</accession>
<dbReference type="InterPro" id="IPR020845">
    <property type="entry name" value="AMP-binding_CS"/>
</dbReference>
<evidence type="ECO:0000313" key="4">
    <source>
        <dbReference type="EMBL" id="KAH3663452.1"/>
    </source>
</evidence>
<organism evidence="4 5">
    <name type="scientific">Wickerhamomyces mucosus</name>
    <dbReference type="NCBI Taxonomy" id="1378264"/>
    <lineage>
        <taxon>Eukaryota</taxon>
        <taxon>Fungi</taxon>
        <taxon>Dikarya</taxon>
        <taxon>Ascomycota</taxon>
        <taxon>Saccharomycotina</taxon>
        <taxon>Saccharomycetes</taxon>
        <taxon>Phaffomycetales</taxon>
        <taxon>Wickerhamomycetaceae</taxon>
        <taxon>Wickerhamomyces</taxon>
    </lineage>
</organism>
<dbReference type="OrthoDB" id="1700726at2759"/>
<dbReference type="Proteomes" id="UP000769528">
    <property type="component" value="Unassembled WGS sequence"/>
</dbReference>
<dbReference type="SUPFAM" id="SSF56801">
    <property type="entry name" value="Acetyl-CoA synthetase-like"/>
    <property type="match status" value="1"/>
</dbReference>
<reference evidence="4" key="2">
    <citation type="submission" date="2021-01" db="EMBL/GenBank/DDBJ databases">
        <authorList>
            <person name="Schikora-Tamarit M.A."/>
        </authorList>
    </citation>
    <scope>NUCLEOTIDE SEQUENCE</scope>
    <source>
        <strain evidence="4">CBS6341</strain>
    </source>
</reference>
<dbReference type="PROSITE" id="PS00018">
    <property type="entry name" value="EF_HAND_1"/>
    <property type="match status" value="1"/>
</dbReference>
<dbReference type="GO" id="GO:0004467">
    <property type="term" value="F:long-chain fatty acid-CoA ligase activity"/>
    <property type="evidence" value="ECO:0007669"/>
    <property type="project" value="TreeGrafter"/>
</dbReference>
<dbReference type="PROSITE" id="PS00455">
    <property type="entry name" value="AMP_BINDING"/>
    <property type="match status" value="1"/>
</dbReference>
<dbReference type="EMBL" id="JAEUBF010001547">
    <property type="protein sequence ID" value="KAH3663452.1"/>
    <property type="molecule type" value="Genomic_DNA"/>
</dbReference>
<dbReference type="InterPro" id="IPR042099">
    <property type="entry name" value="ANL_N_sf"/>
</dbReference>
<name>A0A9P8P1F1_9ASCO</name>
<dbReference type="GO" id="GO:0005524">
    <property type="term" value="F:ATP binding"/>
    <property type="evidence" value="ECO:0007669"/>
    <property type="project" value="UniProtKB-KW"/>
</dbReference>
<evidence type="ECO:0000256" key="1">
    <source>
        <dbReference type="ARBA" id="ARBA00022741"/>
    </source>
</evidence>
<evidence type="ECO:0000313" key="5">
    <source>
        <dbReference type="Proteomes" id="UP000769528"/>
    </source>
</evidence>
<dbReference type="Gene3D" id="3.40.50.12780">
    <property type="entry name" value="N-terminal domain of ligase-like"/>
    <property type="match status" value="1"/>
</dbReference>
<proteinExistence type="predicted"/>
<dbReference type="AlphaFoldDB" id="A0A9P8P1F1"/>
<dbReference type="InterPro" id="IPR018247">
    <property type="entry name" value="EF_Hand_1_Ca_BS"/>
</dbReference>
<gene>
    <name evidence="4" type="ORF">WICMUC_005978</name>
</gene>
<dbReference type="PANTHER" id="PTHR43272">
    <property type="entry name" value="LONG-CHAIN-FATTY-ACID--COA LIGASE"/>
    <property type="match status" value="1"/>
</dbReference>
<keyword evidence="2" id="KW-0067">ATP-binding</keyword>
<protein>
    <recommendedName>
        <fullName evidence="3">AMP-dependent synthetase/ligase domain-containing protein</fullName>
    </recommendedName>
</protein>
<feature type="domain" description="AMP-dependent synthetase/ligase" evidence="3">
    <location>
        <begin position="108"/>
        <end position="510"/>
    </location>
</feature>
<sequence length="692" mass="78657">MSVLPLKEYIGSEEELTKSQAYEHSPFPFSATDYSVQIHDNDNTNELEESEFSPIFRNNATQKALASFVHKDLPTFYHLFEHSIKLYSTDGSIGYREFNKSTNKFNDYYSWESYEQLGEKRTQVGSGILNVLEKYAPDVDTNNFILTLFSANTPQWIITDLACHAYSIPNSPLYDTLGANSTEYILKLTESPIILLSSNKVDKILQVESSFLKILITIEDLTSELREKVESKGYKIFDFKTILEIGAENIKPHRIPTPETLYTIAFTSGTTGIPKGVELTHGNIVAAATFLFAHIDFPKNPTSLVFLPLAHVYERFKINFELSRGGHIGFPHNPENVKTFLDDIKILKPSHVSSVPRLYNRIEGGLKDKIKNKPGFAGYILRAAIDYKLNNENGYISSLVDSYIISKIRKEIGFENLSFLISGGSPLSENSIVYLRKVLNCGFYQGYGSSETFGAIAITTNHAEDPSTTGSIGVTTEFKLRNLPELNYTYNSNKSGELLLRGPQIFHGYFKNQEATQSSLSEDGWFSTGDIVNLNEKNQLKVIDRVKNFFKLSQGEYIASEKIENIYVSNNSYINQFFIYGDSFQNFIIGILGIEEELFFRYISNNFPGKKFSTREQLLLHLNDLELKKWILKDLKAPGLFSFEKIKNIIIKLEPFSINDETLTPTLKLKRKNAQNKYQKEIDELYEQGPIV</sequence>
<comment type="caution">
    <text evidence="4">The sequence shown here is derived from an EMBL/GenBank/DDBJ whole genome shotgun (WGS) entry which is preliminary data.</text>
</comment>
<dbReference type="PANTHER" id="PTHR43272:SF33">
    <property type="entry name" value="AMP-BINDING DOMAIN-CONTAINING PROTEIN-RELATED"/>
    <property type="match status" value="1"/>
</dbReference>
<dbReference type="GO" id="GO:0005783">
    <property type="term" value="C:endoplasmic reticulum"/>
    <property type="evidence" value="ECO:0007669"/>
    <property type="project" value="TreeGrafter"/>
</dbReference>